<dbReference type="Ensembl" id="ENSSSCT00065097356.1">
    <property type="protein sequence ID" value="ENSSSCP00065042653.1"/>
    <property type="gene ID" value="ENSSSCG00065070866.1"/>
</dbReference>
<protein>
    <submittedName>
        <fullName evidence="1">Uncharacterized protein</fullName>
    </submittedName>
</protein>
<sequence length="81" mass="9319">LCRDENDQNCDFKNADTLQEREQDPVELATQALEKYNLEGASSTVMRRTLQGYGTCETKCFIYFYGIKYFCSAHGPDHSPR</sequence>
<dbReference type="Proteomes" id="UP000694725">
    <property type="component" value="Unplaced"/>
</dbReference>
<reference evidence="1" key="1">
    <citation type="submission" date="2025-05" db="UniProtKB">
        <authorList>
            <consortium name="Ensembl"/>
        </authorList>
    </citation>
    <scope>IDENTIFICATION</scope>
</reference>
<evidence type="ECO:0000313" key="2">
    <source>
        <dbReference type="Proteomes" id="UP000694727"/>
    </source>
</evidence>
<dbReference type="Proteomes" id="UP000694726">
    <property type="component" value="Unplaced"/>
</dbReference>
<proteinExistence type="predicted"/>
<dbReference type="Ensembl" id="ENSSSCT00015025485.1">
    <property type="protein sequence ID" value="ENSSSCP00015009951.1"/>
    <property type="gene ID" value="ENSSSCG00015019308.1"/>
</dbReference>
<accession>A0A8D0T4E1</accession>
<dbReference type="Proteomes" id="UP000694727">
    <property type="component" value="Unplaced"/>
</dbReference>
<dbReference type="AlphaFoldDB" id="A0A8D0T4E1"/>
<name>A0A8D0T4E1_PIG</name>
<organism evidence="1 2">
    <name type="scientific">Sus scrofa</name>
    <name type="common">Pig</name>
    <dbReference type="NCBI Taxonomy" id="9823"/>
    <lineage>
        <taxon>Eukaryota</taxon>
        <taxon>Metazoa</taxon>
        <taxon>Chordata</taxon>
        <taxon>Craniata</taxon>
        <taxon>Vertebrata</taxon>
        <taxon>Euteleostomi</taxon>
        <taxon>Mammalia</taxon>
        <taxon>Eutheria</taxon>
        <taxon>Laurasiatheria</taxon>
        <taxon>Artiodactyla</taxon>
        <taxon>Suina</taxon>
        <taxon>Suidae</taxon>
        <taxon>Sus</taxon>
    </lineage>
</organism>
<dbReference type="Proteomes" id="UP000694571">
    <property type="component" value="Unplaced"/>
</dbReference>
<dbReference type="Ensembl" id="ENSSSCT00025091514.1">
    <property type="protein sequence ID" value="ENSSSCP00025040172.1"/>
    <property type="gene ID" value="ENSSSCG00025066640.1"/>
</dbReference>
<dbReference type="Ensembl" id="ENSSSCT00050052737.1">
    <property type="protein sequence ID" value="ENSSSCP00050022145.1"/>
    <property type="gene ID" value="ENSSSCG00050039101.1"/>
</dbReference>
<evidence type="ECO:0000313" key="1">
    <source>
        <dbReference type="Ensembl" id="ENSSSCP00025040172.1"/>
    </source>
</evidence>
<dbReference type="Proteomes" id="UP000694570">
    <property type="component" value="Unplaced"/>
</dbReference>
<dbReference type="Proteomes" id="UP000694720">
    <property type="component" value="Unplaced"/>
</dbReference>
<dbReference type="Ensembl" id="ENSSSCT00055042828.1">
    <property type="protein sequence ID" value="ENSSSCP00055034081.1"/>
    <property type="gene ID" value="ENSSSCG00055021801.1"/>
</dbReference>
<dbReference type="Ensembl" id="ENSSSCT00035032890.1">
    <property type="protein sequence ID" value="ENSSSCP00035012972.1"/>
    <property type="gene ID" value="ENSSSCG00035024997.1"/>
</dbReference>
<dbReference type="Proteomes" id="UP000694728">
    <property type="component" value="Unplaced"/>
</dbReference>
<dbReference type="Ensembl" id="ENSSSCT00045037762.1">
    <property type="protein sequence ID" value="ENSSSCP00045026249.1"/>
    <property type="gene ID" value="ENSSSCG00045022121.1"/>
</dbReference>
<dbReference type="Proteomes" id="UP000694724">
    <property type="component" value="Unplaced"/>
</dbReference>
<dbReference type="Ensembl" id="ENSSSCT00030098700.1">
    <property type="protein sequence ID" value="ENSSSCP00030045433.1"/>
    <property type="gene ID" value="ENSSSCG00030070574.1"/>
</dbReference>